<feature type="transmembrane region" description="Helical" evidence="19">
    <location>
        <begin position="188"/>
        <end position="210"/>
    </location>
</feature>
<evidence type="ECO:0000256" key="8">
    <source>
        <dbReference type="ARBA" id="ARBA00022723"/>
    </source>
</evidence>
<dbReference type="Gene3D" id="3.40.50.1000">
    <property type="entry name" value="HAD superfamily/HAD-like"/>
    <property type="match status" value="1"/>
</dbReference>
<keyword evidence="14" id="KW-0186">Copper</keyword>
<dbReference type="InterPro" id="IPR008250">
    <property type="entry name" value="ATPase_P-typ_transduc_dom_A_sf"/>
</dbReference>
<organism evidence="22 23">
    <name type="scientific">Mycobacterium gastri</name>
    <dbReference type="NCBI Taxonomy" id="1777"/>
    <lineage>
        <taxon>Bacteria</taxon>
        <taxon>Bacillati</taxon>
        <taxon>Actinomycetota</taxon>
        <taxon>Actinomycetes</taxon>
        <taxon>Mycobacteriales</taxon>
        <taxon>Mycobacteriaceae</taxon>
        <taxon>Mycobacterium</taxon>
    </lineage>
</organism>
<dbReference type="Gene3D" id="1.20.1110.10">
    <property type="entry name" value="Calcium-transporting ATPase, transmembrane domain"/>
    <property type="match status" value="1"/>
</dbReference>
<dbReference type="InterPro" id="IPR023298">
    <property type="entry name" value="ATPase_P-typ_TM_dom_sf"/>
</dbReference>
<protein>
    <recommendedName>
        <fullName evidence="4">P-type Cu(+) transporter</fullName>
        <ecNumber evidence="4">7.2.2.8</ecNumber>
    </recommendedName>
</protein>
<sequence>MLRQFTHPLALLLWLAAGLAMVSGSVVLGLAILAVIVLNALLAFFQEEHAEHAVEALNAYLPQHAWILRDGHRTQVLARDLVPGDVLFIDEGERISADARLIDGSIEVDMSALTGESVPVERGGGDIDESQRPLDSPVLVFSGTTCVAGSAVGVVHRTGSHTELGRVAALSRQVRSTMSPLERQVRRVAWLIAAVAIAVGLLFLPLGLFAGLSLAAAFLFAIGLLVANVPEGLLPTITLALAAGARSLARLGAVVKRLSSVETLGCTAVICTDKTGTLTQNRMRVIEVVPDGASEPLISAAALCTTATAGADQLGDPTEIALLDHASAAGLSIEPSRRDNQRLRLFRFEPELMRMSTLDLVGDRKVLHTKGAPEQVLPRCTMNDEAGLQWQRRVDDMTARGLRVLAVAIRDLTAENPDMDREAAERQLTFLGLIGMLDPPRPEVADAVRQCHNAGIRVHVVTGDNGRTAAEIARQVGIRAQRVIDGAALDQMSENQLDDVLTSGDEIIFARALPEAKLRIADALHHLGVVVAMTGDGVNDAPALRRADIGVAMGRSGTDVAREAATVVITDDNFATITAGIREGRRVFANVRKFVMYIFAHAVPEVVPFVVFALAGGTVPLPLTVLQILAIDLGTETLPALALGREPAEAGLMDQPPRSTSENVITRRLLWRAWGLMGTVSAIAVMAAFFAVLLRSGWHPGDPTGPGTPLYHTYLQATTMSFAAIVACQVGTAFASRTAWASLKSVGVTTNRLVLGGIAFELIFACAVIYLPALQYVFGSAALDAWMLLLLLPMPLAVWGVDEIYRWRLRRQPAHNRHGPLHAARVTVAPVDHPAHK</sequence>
<dbReference type="GO" id="GO:0140581">
    <property type="term" value="F:P-type monovalent copper transporter activity"/>
    <property type="evidence" value="ECO:0007669"/>
    <property type="project" value="UniProtKB-EC"/>
</dbReference>
<keyword evidence="9" id="KW-0547">Nucleotide-binding</keyword>
<dbReference type="Pfam" id="PF13246">
    <property type="entry name" value="Cation_ATPase"/>
    <property type="match status" value="1"/>
</dbReference>
<keyword evidence="12" id="KW-1278">Translocase</keyword>
<name>A0A1X1W1R1_MYCGS</name>
<dbReference type="InterPro" id="IPR001757">
    <property type="entry name" value="P_typ_ATPase"/>
</dbReference>
<feature type="transmembrane region" description="Helical" evidence="19">
    <location>
        <begin position="216"/>
        <end position="242"/>
    </location>
</feature>
<evidence type="ECO:0000259" key="20">
    <source>
        <dbReference type="Pfam" id="PF00122"/>
    </source>
</evidence>
<evidence type="ECO:0000259" key="21">
    <source>
        <dbReference type="Pfam" id="PF00689"/>
    </source>
</evidence>
<keyword evidence="16 19" id="KW-0472">Membrane</keyword>
<comment type="similarity">
    <text evidence="3">Belongs to the cation transport ATPase (P-type) (TC 3.A.3) family. Type IB subfamily.</text>
</comment>
<reference evidence="22 23" key="1">
    <citation type="submission" date="2016-01" db="EMBL/GenBank/DDBJ databases">
        <title>The new phylogeny of the genus Mycobacterium.</title>
        <authorList>
            <person name="Tarcisio F."/>
            <person name="Conor M."/>
            <person name="Antonella G."/>
            <person name="Elisabetta G."/>
            <person name="Giulia F.S."/>
            <person name="Sara T."/>
            <person name="Anna F."/>
            <person name="Clotilde B."/>
            <person name="Roberto B."/>
            <person name="Veronica D.S."/>
            <person name="Fabio R."/>
            <person name="Monica P."/>
            <person name="Olivier J."/>
            <person name="Enrico T."/>
            <person name="Nicola S."/>
        </authorList>
    </citation>
    <scope>NUCLEOTIDE SEQUENCE [LARGE SCALE GENOMIC DNA]</scope>
    <source>
        <strain evidence="22 23">DSM 43505</strain>
    </source>
</reference>
<keyword evidence="6" id="KW-1003">Cell membrane</keyword>
<dbReference type="GO" id="GO:0016887">
    <property type="term" value="F:ATP hydrolysis activity"/>
    <property type="evidence" value="ECO:0007669"/>
    <property type="project" value="InterPro"/>
</dbReference>
<evidence type="ECO:0000256" key="5">
    <source>
        <dbReference type="ARBA" id="ARBA00022448"/>
    </source>
</evidence>
<feature type="transmembrane region" description="Helical" evidence="19">
    <location>
        <begin position="621"/>
        <end position="643"/>
    </location>
</feature>
<accession>A0A1X1W1R1</accession>
<dbReference type="InterPro" id="IPR023214">
    <property type="entry name" value="HAD_sf"/>
</dbReference>
<dbReference type="GO" id="GO:0005886">
    <property type="term" value="C:plasma membrane"/>
    <property type="evidence" value="ECO:0007669"/>
    <property type="project" value="UniProtKB-SubCell"/>
</dbReference>
<dbReference type="InterPro" id="IPR059000">
    <property type="entry name" value="ATPase_P-type_domA"/>
</dbReference>
<dbReference type="FunFam" id="3.40.50.1000:FF:000144">
    <property type="entry name" value="copper-transporting ATPase 1 isoform X2"/>
    <property type="match status" value="1"/>
</dbReference>
<dbReference type="InterPro" id="IPR018303">
    <property type="entry name" value="ATPase_P-typ_P_site"/>
</dbReference>
<dbReference type="PANTHER" id="PTHR43294:SF21">
    <property type="entry name" value="CATION TRANSPORTING ATPASE"/>
    <property type="match status" value="1"/>
</dbReference>
<evidence type="ECO:0000313" key="23">
    <source>
        <dbReference type="Proteomes" id="UP000193738"/>
    </source>
</evidence>
<dbReference type="GO" id="GO:0005524">
    <property type="term" value="F:ATP binding"/>
    <property type="evidence" value="ECO:0007669"/>
    <property type="project" value="UniProtKB-KW"/>
</dbReference>
<evidence type="ECO:0000256" key="11">
    <source>
        <dbReference type="ARBA" id="ARBA00022840"/>
    </source>
</evidence>
<dbReference type="InterPro" id="IPR036412">
    <property type="entry name" value="HAD-like_sf"/>
</dbReference>
<dbReference type="SUPFAM" id="SSF56784">
    <property type="entry name" value="HAD-like"/>
    <property type="match status" value="1"/>
</dbReference>
<evidence type="ECO:0000256" key="2">
    <source>
        <dbReference type="ARBA" id="ARBA00005675"/>
    </source>
</evidence>
<comment type="catalytic activity">
    <reaction evidence="17">
        <text>Cu(+)(in) + ATP + H2O = Cu(+)(out) + ADP + phosphate + H(+)</text>
        <dbReference type="Rhea" id="RHEA:25792"/>
        <dbReference type="ChEBI" id="CHEBI:15377"/>
        <dbReference type="ChEBI" id="CHEBI:15378"/>
        <dbReference type="ChEBI" id="CHEBI:30616"/>
        <dbReference type="ChEBI" id="CHEBI:43474"/>
        <dbReference type="ChEBI" id="CHEBI:49552"/>
        <dbReference type="ChEBI" id="CHEBI:456216"/>
        <dbReference type="EC" id="7.2.2.8"/>
    </reaction>
</comment>
<dbReference type="Gene3D" id="3.40.1110.10">
    <property type="entry name" value="Calcium-transporting ATPase, cytoplasmic domain N"/>
    <property type="match status" value="1"/>
</dbReference>
<feature type="transmembrane region" description="Helical" evidence="19">
    <location>
        <begin position="594"/>
        <end position="615"/>
    </location>
</feature>
<keyword evidence="23" id="KW-1185">Reference proteome</keyword>
<dbReference type="SFLD" id="SFLDG00002">
    <property type="entry name" value="C1.7:_P-type_atpase_like"/>
    <property type="match status" value="1"/>
</dbReference>
<dbReference type="SFLD" id="SFLDS00003">
    <property type="entry name" value="Haloacid_Dehalogenase"/>
    <property type="match status" value="1"/>
</dbReference>
<evidence type="ECO:0000313" key="22">
    <source>
        <dbReference type="EMBL" id="ORV80173.1"/>
    </source>
</evidence>
<evidence type="ECO:0000256" key="14">
    <source>
        <dbReference type="ARBA" id="ARBA00023008"/>
    </source>
</evidence>
<evidence type="ECO:0000256" key="13">
    <source>
        <dbReference type="ARBA" id="ARBA00022989"/>
    </source>
</evidence>
<keyword evidence="11" id="KW-0067">ATP-binding</keyword>
<dbReference type="PRINTS" id="PR00120">
    <property type="entry name" value="HATPASE"/>
</dbReference>
<comment type="subcellular location">
    <subcellularLocation>
        <location evidence="1">Cell membrane</location>
        <topology evidence="1">Multi-pass membrane protein</topology>
    </subcellularLocation>
</comment>
<feature type="transmembrane region" description="Helical" evidence="19">
    <location>
        <begin position="714"/>
        <end position="740"/>
    </location>
</feature>
<dbReference type="InterPro" id="IPR044492">
    <property type="entry name" value="P_typ_ATPase_HD_dom"/>
</dbReference>
<dbReference type="STRING" id="1777.AWC07_21870"/>
<keyword evidence="15" id="KW-0406">Ion transport</keyword>
<dbReference type="EMBL" id="LQOX01000006">
    <property type="protein sequence ID" value="ORV80173.1"/>
    <property type="molecule type" value="Genomic_DNA"/>
</dbReference>
<evidence type="ECO:0000256" key="4">
    <source>
        <dbReference type="ARBA" id="ARBA00012517"/>
    </source>
</evidence>
<evidence type="ECO:0000256" key="19">
    <source>
        <dbReference type="SAM" id="Phobius"/>
    </source>
</evidence>
<feature type="transmembrane region" description="Helical" evidence="19">
    <location>
        <begin position="12"/>
        <end position="45"/>
    </location>
</feature>
<keyword evidence="13 19" id="KW-1133">Transmembrane helix</keyword>
<evidence type="ECO:0000256" key="7">
    <source>
        <dbReference type="ARBA" id="ARBA00022692"/>
    </source>
</evidence>
<dbReference type="SUPFAM" id="SSF81665">
    <property type="entry name" value="Calcium ATPase, transmembrane domain M"/>
    <property type="match status" value="1"/>
</dbReference>
<feature type="transmembrane region" description="Helical" evidence="19">
    <location>
        <begin position="777"/>
        <end position="801"/>
    </location>
</feature>
<feature type="transmembrane region" description="Helical" evidence="19">
    <location>
        <begin position="673"/>
        <end position="694"/>
    </location>
</feature>
<dbReference type="InterPro" id="IPR006068">
    <property type="entry name" value="ATPase_P-typ_cation-transptr_C"/>
</dbReference>
<dbReference type="EC" id="7.2.2.8" evidence="4"/>
<evidence type="ECO:0000256" key="9">
    <source>
        <dbReference type="ARBA" id="ARBA00022741"/>
    </source>
</evidence>
<evidence type="ECO:0000256" key="3">
    <source>
        <dbReference type="ARBA" id="ARBA00006024"/>
    </source>
</evidence>
<dbReference type="PROSITE" id="PS00154">
    <property type="entry name" value="ATPASE_E1_E2"/>
    <property type="match status" value="1"/>
</dbReference>
<evidence type="ECO:0000256" key="17">
    <source>
        <dbReference type="ARBA" id="ARBA00049289"/>
    </source>
</evidence>
<dbReference type="Gene3D" id="2.70.150.10">
    <property type="entry name" value="Calcium-transporting ATPase, cytoplasmic transduction domain A"/>
    <property type="match status" value="1"/>
</dbReference>
<gene>
    <name evidence="22" type="ORF">AWC07_21870</name>
</gene>
<evidence type="ECO:0000256" key="1">
    <source>
        <dbReference type="ARBA" id="ARBA00004651"/>
    </source>
</evidence>
<dbReference type="Proteomes" id="UP000193738">
    <property type="component" value="Unassembled WGS sequence"/>
</dbReference>
<dbReference type="PANTHER" id="PTHR43294">
    <property type="entry name" value="SODIUM/POTASSIUM-TRANSPORTING ATPASE SUBUNIT ALPHA"/>
    <property type="match status" value="1"/>
</dbReference>
<comment type="caution">
    <text evidence="22">The sequence shown here is derived from an EMBL/GenBank/DDBJ whole genome shotgun (WGS) entry which is preliminary data.</text>
</comment>
<dbReference type="AlphaFoldDB" id="A0A1X1W1R1"/>
<dbReference type="InterPro" id="IPR023299">
    <property type="entry name" value="ATPase_P-typ_cyto_dom_N"/>
</dbReference>
<comment type="similarity">
    <text evidence="2">Belongs to the cation transport ATPase (P-type) (TC 3.A.3) family. Type IIA subfamily.</text>
</comment>
<dbReference type="InterPro" id="IPR050510">
    <property type="entry name" value="Cation_transp_ATPase_P-type"/>
</dbReference>
<evidence type="ECO:0000256" key="15">
    <source>
        <dbReference type="ARBA" id="ARBA00023065"/>
    </source>
</evidence>
<feature type="transmembrane region" description="Helical" evidence="19">
    <location>
        <begin position="752"/>
        <end position="771"/>
    </location>
</feature>
<dbReference type="SUPFAM" id="SSF81653">
    <property type="entry name" value="Calcium ATPase, transduction domain A"/>
    <property type="match status" value="1"/>
</dbReference>
<dbReference type="Pfam" id="PF00689">
    <property type="entry name" value="Cation_ATPase_C"/>
    <property type="match status" value="1"/>
</dbReference>
<proteinExistence type="inferred from homology"/>
<keyword evidence="8" id="KW-0479">Metal-binding</keyword>
<dbReference type="NCBIfam" id="TIGR01494">
    <property type="entry name" value="ATPase_P-type"/>
    <property type="match status" value="2"/>
</dbReference>
<evidence type="ECO:0000256" key="12">
    <source>
        <dbReference type="ARBA" id="ARBA00022967"/>
    </source>
</evidence>
<evidence type="ECO:0000256" key="10">
    <source>
        <dbReference type="ARBA" id="ARBA00022796"/>
    </source>
</evidence>
<evidence type="ECO:0000256" key="6">
    <source>
        <dbReference type="ARBA" id="ARBA00022475"/>
    </source>
</evidence>
<keyword evidence="7 19" id="KW-0812">Transmembrane</keyword>
<dbReference type="SFLD" id="SFLDF00027">
    <property type="entry name" value="p-type_atpase"/>
    <property type="match status" value="1"/>
</dbReference>
<dbReference type="GO" id="GO:0046872">
    <property type="term" value="F:metal ion binding"/>
    <property type="evidence" value="ECO:0007669"/>
    <property type="project" value="UniProtKB-KW"/>
</dbReference>
<keyword evidence="5" id="KW-0813">Transport</keyword>
<dbReference type="Pfam" id="PF00122">
    <property type="entry name" value="E1-E2_ATPase"/>
    <property type="match status" value="1"/>
</dbReference>
<evidence type="ECO:0000256" key="18">
    <source>
        <dbReference type="ARBA" id="ARBA00049360"/>
    </source>
</evidence>
<dbReference type="PRINTS" id="PR00119">
    <property type="entry name" value="CATATPASE"/>
</dbReference>
<feature type="domain" description="P-type ATPase A" evidence="20">
    <location>
        <begin position="60"/>
        <end position="170"/>
    </location>
</feature>
<evidence type="ECO:0000256" key="16">
    <source>
        <dbReference type="ARBA" id="ARBA00023136"/>
    </source>
</evidence>
<keyword evidence="10" id="KW-0187">Copper transport</keyword>
<feature type="domain" description="Cation-transporting P-type ATPase C-terminal" evidence="21">
    <location>
        <begin position="620"/>
        <end position="807"/>
    </location>
</feature>
<comment type="catalytic activity">
    <reaction evidence="18">
        <text>ATP + H2O = ADP + phosphate + H(+)</text>
        <dbReference type="Rhea" id="RHEA:13065"/>
        <dbReference type="ChEBI" id="CHEBI:15377"/>
        <dbReference type="ChEBI" id="CHEBI:15378"/>
        <dbReference type="ChEBI" id="CHEBI:30616"/>
        <dbReference type="ChEBI" id="CHEBI:43474"/>
        <dbReference type="ChEBI" id="CHEBI:456216"/>
    </reaction>
</comment>